<proteinExistence type="inferred from homology"/>
<evidence type="ECO:0000313" key="5">
    <source>
        <dbReference type="Proteomes" id="UP001642540"/>
    </source>
</evidence>
<dbReference type="InterPro" id="IPR007085">
    <property type="entry name" value="DNA/pantothenate-metab_flavo_C"/>
</dbReference>
<feature type="region of interest" description="Disordered" evidence="2">
    <location>
        <begin position="1"/>
        <end position="20"/>
    </location>
</feature>
<organism evidence="4 5">
    <name type="scientific">Orchesella dallaii</name>
    <dbReference type="NCBI Taxonomy" id="48710"/>
    <lineage>
        <taxon>Eukaryota</taxon>
        <taxon>Metazoa</taxon>
        <taxon>Ecdysozoa</taxon>
        <taxon>Arthropoda</taxon>
        <taxon>Hexapoda</taxon>
        <taxon>Collembola</taxon>
        <taxon>Entomobryomorpha</taxon>
        <taxon>Entomobryoidea</taxon>
        <taxon>Orchesellidae</taxon>
        <taxon>Orchesellinae</taxon>
        <taxon>Orchesella</taxon>
    </lineage>
</organism>
<feature type="compositionally biased region" description="Low complexity" evidence="2">
    <location>
        <begin position="1"/>
        <end position="13"/>
    </location>
</feature>
<feature type="domain" description="DNA/pantothenate metabolism flavoprotein C-terminal" evidence="3">
    <location>
        <begin position="188"/>
        <end position="309"/>
    </location>
</feature>
<comment type="caution">
    <text evidence="4">The sequence shown here is derived from an EMBL/GenBank/DDBJ whole genome shotgun (WGS) entry which is preliminary data.</text>
</comment>
<reference evidence="4 5" key="1">
    <citation type="submission" date="2024-08" db="EMBL/GenBank/DDBJ databases">
        <authorList>
            <person name="Cucini C."/>
            <person name="Frati F."/>
        </authorList>
    </citation>
    <scope>NUCLEOTIDE SEQUENCE [LARGE SCALE GENOMIC DNA]</scope>
</reference>
<sequence length="332" mass="37035">MHSSSASSTATTAVSEVDTTNTNKEEYKQCDAFFKEIPPHADYDESISRVQRFIENAGAYQRIVLVTSGGTLVPLEKLMVRFIDNFSTGSRGAASTEYFLAAGYKVIFLHRGKSIQPFTRSIPPPLESLEVSVGPCCLGGGVRVKSSDSVKVRKVLEKYSKHKDSILYISFESLGDYLWYLKGISSELNKRVGYRAVIYLAAAVSDFYVPKSEMPEHKIQSDVKPTINLALTPKMIFPLATLWAPKTYIVSFKLETDSGILMEKAEKALKTYQHNMVAANLLTTRKTTVTFVERTGKVARIDNPEEDKDIESLMIGFLQDRHTAYIQTNPSS</sequence>
<evidence type="ECO:0000256" key="1">
    <source>
        <dbReference type="ARBA" id="ARBA00005703"/>
    </source>
</evidence>
<gene>
    <name evidence="4" type="ORF">ODALV1_LOCUS11375</name>
</gene>
<dbReference type="Gene3D" id="3.40.50.10300">
    <property type="entry name" value="CoaB-like"/>
    <property type="match status" value="1"/>
</dbReference>
<evidence type="ECO:0000256" key="2">
    <source>
        <dbReference type="SAM" id="MobiDB-lite"/>
    </source>
</evidence>
<evidence type="ECO:0000313" key="4">
    <source>
        <dbReference type="EMBL" id="CAL8103185.1"/>
    </source>
</evidence>
<dbReference type="PANTHER" id="PTHR12290">
    <property type="entry name" value="CORNICHON-RELATED"/>
    <property type="match status" value="1"/>
</dbReference>
<protein>
    <recommendedName>
        <fullName evidence="3">DNA/pantothenate metabolism flavoprotein C-terminal domain-containing protein</fullName>
    </recommendedName>
</protein>
<name>A0ABP1QHH0_9HEXA</name>
<dbReference type="Proteomes" id="UP001642540">
    <property type="component" value="Unassembled WGS sequence"/>
</dbReference>
<dbReference type="EMBL" id="CAXLJM020000034">
    <property type="protein sequence ID" value="CAL8103185.1"/>
    <property type="molecule type" value="Genomic_DNA"/>
</dbReference>
<dbReference type="InterPro" id="IPR035929">
    <property type="entry name" value="CoaB-like_sf"/>
</dbReference>
<accession>A0ABP1QHH0</accession>
<evidence type="ECO:0000259" key="3">
    <source>
        <dbReference type="Pfam" id="PF04127"/>
    </source>
</evidence>
<dbReference type="Pfam" id="PF04127">
    <property type="entry name" value="DFP"/>
    <property type="match status" value="1"/>
</dbReference>
<keyword evidence="5" id="KW-1185">Reference proteome</keyword>
<dbReference type="SUPFAM" id="SSF102645">
    <property type="entry name" value="CoaB-like"/>
    <property type="match status" value="1"/>
</dbReference>
<comment type="similarity">
    <text evidence="1">Belongs to the PPC synthetase family.</text>
</comment>